<feature type="chain" id="PRO_5005489641" evidence="6">
    <location>
        <begin position="24"/>
        <end position="470"/>
    </location>
</feature>
<evidence type="ECO:0000256" key="5">
    <source>
        <dbReference type="ARBA" id="ARBA00022764"/>
    </source>
</evidence>
<protein>
    <submittedName>
        <fullName evidence="7">Extracellular solute-binding protein family 1</fullName>
    </submittedName>
</protein>
<keyword evidence="5" id="KW-0574">Periplasm</keyword>
<reference evidence="8" key="1">
    <citation type="submission" date="2014-08" db="EMBL/GenBank/DDBJ databases">
        <authorList>
            <person name="Edwards T."/>
        </authorList>
    </citation>
    <scope>NUCLEOTIDE SEQUENCE [LARGE SCALE GENOMIC DNA]</scope>
</reference>
<feature type="signal peptide" evidence="6">
    <location>
        <begin position="1"/>
        <end position="23"/>
    </location>
</feature>
<proteinExistence type="inferred from homology"/>
<gene>
    <name evidence="7" type="ORF">MPL1032_130271</name>
</gene>
<evidence type="ECO:0000313" key="8">
    <source>
        <dbReference type="Proteomes" id="UP000182888"/>
    </source>
</evidence>
<dbReference type="PANTHER" id="PTHR43649">
    <property type="entry name" value="ARABINOSE-BINDING PROTEIN-RELATED"/>
    <property type="match status" value="1"/>
</dbReference>
<comment type="similarity">
    <text evidence="2">Belongs to the bacterial solute-binding protein 1 family.</text>
</comment>
<sequence length="470" mass="52253">MMQWKKTMWAAGAVLAMTGAAWAQDKPFAGVELKMLGIGDTSVTRVAPIVGEFEQATGIKVHIDQLPYPGLIDKIIVEASSDSPTYQLLWVDSPWVGMLGEAGALEDLTSRAKRDAAEIGLDDIIPIQLQENSWQGKLLAFPASGMTWLQQYRADLFENPDEKAAFKAKYGYDLAPAKTWAQYRDIAEFFTRKKGQLAGGKPLENDLYGASQSYSRVQGAITHDYFPFMRSFGGDYWDPKTGLCAMTGEPHIKAAEFMKSLIPFNPPDYLGLMWDIQSGFMERGEAAEAAYWSVRSVRLTNPDEAVLAKIGKAGFAANPESDAGPQPTYTGSLSFAINAKVDEKTKDAAWEFIKWATSEKLMRRFAEEGKGVSQFRKSILGDPALQAKYPYYKVLLESQKSARRRIFHPFYQTVEENFGVELSKYMAGETATAKEALETACNAVNSQLSMFPVEQRLRWINDVPAEVLAK</sequence>
<comment type="subcellular location">
    <subcellularLocation>
        <location evidence="1">Periplasm</location>
    </subcellularLocation>
</comment>
<dbReference type="InterPro" id="IPR050490">
    <property type="entry name" value="Bact_solute-bd_prot1"/>
</dbReference>
<dbReference type="Pfam" id="PF01547">
    <property type="entry name" value="SBP_bac_1"/>
    <property type="match status" value="1"/>
</dbReference>
<dbReference type="EMBL" id="CCND01000005">
    <property type="protein sequence ID" value="CDX51367.1"/>
    <property type="molecule type" value="Genomic_DNA"/>
</dbReference>
<name>A0A0K2VQS0_MESPL</name>
<dbReference type="SUPFAM" id="SSF53850">
    <property type="entry name" value="Periplasmic binding protein-like II"/>
    <property type="match status" value="1"/>
</dbReference>
<dbReference type="Gene3D" id="3.40.190.10">
    <property type="entry name" value="Periplasmic binding protein-like II"/>
    <property type="match status" value="2"/>
</dbReference>
<accession>A0A0K2VQS0</accession>
<evidence type="ECO:0000256" key="6">
    <source>
        <dbReference type="SAM" id="SignalP"/>
    </source>
</evidence>
<organism evidence="7 8">
    <name type="scientific">Mesorhizobium plurifarium</name>
    <dbReference type="NCBI Taxonomy" id="69974"/>
    <lineage>
        <taxon>Bacteria</taxon>
        <taxon>Pseudomonadati</taxon>
        <taxon>Pseudomonadota</taxon>
        <taxon>Alphaproteobacteria</taxon>
        <taxon>Hyphomicrobiales</taxon>
        <taxon>Phyllobacteriaceae</taxon>
        <taxon>Mesorhizobium</taxon>
    </lineage>
</organism>
<keyword evidence="3" id="KW-0813">Transport</keyword>
<evidence type="ECO:0000256" key="4">
    <source>
        <dbReference type="ARBA" id="ARBA00022729"/>
    </source>
</evidence>
<evidence type="ECO:0000256" key="2">
    <source>
        <dbReference type="ARBA" id="ARBA00008520"/>
    </source>
</evidence>
<dbReference type="PANTHER" id="PTHR43649:SF34">
    <property type="entry name" value="ABC TRANSPORTER PERIPLASMIC-BINDING PROTEIN YCJN-RELATED"/>
    <property type="match status" value="1"/>
</dbReference>
<dbReference type="Proteomes" id="UP000182888">
    <property type="component" value="Unassembled WGS sequence"/>
</dbReference>
<evidence type="ECO:0000256" key="3">
    <source>
        <dbReference type="ARBA" id="ARBA00022448"/>
    </source>
</evidence>
<dbReference type="GO" id="GO:0042597">
    <property type="term" value="C:periplasmic space"/>
    <property type="evidence" value="ECO:0007669"/>
    <property type="project" value="UniProtKB-SubCell"/>
</dbReference>
<keyword evidence="4 6" id="KW-0732">Signal</keyword>
<evidence type="ECO:0000313" key="7">
    <source>
        <dbReference type="EMBL" id="CDX51367.1"/>
    </source>
</evidence>
<dbReference type="InterPro" id="IPR006059">
    <property type="entry name" value="SBP"/>
</dbReference>
<dbReference type="AlphaFoldDB" id="A0A0K2VQS0"/>
<evidence type="ECO:0000256" key="1">
    <source>
        <dbReference type="ARBA" id="ARBA00004418"/>
    </source>
</evidence>